<dbReference type="Proteomes" id="UP001597114">
    <property type="component" value="Unassembled WGS sequence"/>
</dbReference>
<keyword evidence="2 7" id="KW-0813">Transport</keyword>
<evidence type="ECO:0000256" key="6">
    <source>
        <dbReference type="ARBA" id="ARBA00023136"/>
    </source>
</evidence>
<evidence type="ECO:0000256" key="1">
    <source>
        <dbReference type="ARBA" id="ARBA00004651"/>
    </source>
</evidence>
<feature type="transmembrane region" description="Helical" evidence="7">
    <location>
        <begin position="33"/>
        <end position="53"/>
    </location>
</feature>
<accession>A0ABW4F0U2</accession>
<name>A0ABW4F0U2_9PSEU</name>
<reference evidence="10" key="1">
    <citation type="journal article" date="2019" name="Int. J. Syst. Evol. Microbiol.">
        <title>The Global Catalogue of Microorganisms (GCM) 10K type strain sequencing project: providing services to taxonomists for standard genome sequencing and annotation.</title>
        <authorList>
            <consortium name="The Broad Institute Genomics Platform"/>
            <consortium name="The Broad Institute Genome Sequencing Center for Infectious Disease"/>
            <person name="Wu L."/>
            <person name="Ma J."/>
        </authorList>
    </citation>
    <scope>NUCLEOTIDE SEQUENCE [LARGE SCALE GENOMIC DNA]</scope>
    <source>
        <strain evidence="10">CCM 7043</strain>
    </source>
</reference>
<dbReference type="Pfam" id="PF00528">
    <property type="entry name" value="BPD_transp_1"/>
    <property type="match status" value="1"/>
</dbReference>
<keyword evidence="3" id="KW-1003">Cell membrane</keyword>
<sequence length="286" mass="29853">MAVRTPEPTVAGLPAAAAPSRTRSARFPADLDLWVPGVLFGLIALACFLLPMIPSLPGPNDGSLSEALQPLFSPGHVLGTDPLGNDILSRLLHGGQTSLIVGFCTNVAGIVIGGFIGILAGFKGGLIDATIMRVLDVFMAFPALVLAIVVATYLGPSLPNLVGTLTIVTVPMYARIARATTLKQREHVYISAARVAGQRDLAILFRHIAPNAAAPVLTASLLAFGVVIVVEATLSFLGLGIPPPDPTWGNMIARGQSNLSTDPALVLIPRSCPQSHIRRVARSIMA</sequence>
<comment type="similarity">
    <text evidence="7">Belongs to the binding-protein-dependent transport system permease family.</text>
</comment>
<comment type="caution">
    <text evidence="9">The sequence shown here is derived from an EMBL/GenBank/DDBJ whole genome shotgun (WGS) entry which is preliminary data.</text>
</comment>
<dbReference type="Gene3D" id="1.10.3720.10">
    <property type="entry name" value="MetI-like"/>
    <property type="match status" value="1"/>
</dbReference>
<feature type="transmembrane region" description="Helical" evidence="7">
    <location>
        <begin position="99"/>
        <end position="122"/>
    </location>
</feature>
<comment type="subcellular location">
    <subcellularLocation>
        <location evidence="1 7">Cell membrane</location>
        <topology evidence="1 7">Multi-pass membrane protein</topology>
    </subcellularLocation>
</comment>
<dbReference type="InterPro" id="IPR035906">
    <property type="entry name" value="MetI-like_sf"/>
</dbReference>
<keyword evidence="10" id="KW-1185">Reference proteome</keyword>
<dbReference type="PANTHER" id="PTHR43386:SF1">
    <property type="entry name" value="D,D-DIPEPTIDE TRANSPORT SYSTEM PERMEASE PROTEIN DDPC-RELATED"/>
    <property type="match status" value="1"/>
</dbReference>
<feature type="transmembrane region" description="Helical" evidence="7">
    <location>
        <begin position="160"/>
        <end position="177"/>
    </location>
</feature>
<evidence type="ECO:0000259" key="8">
    <source>
        <dbReference type="PROSITE" id="PS50928"/>
    </source>
</evidence>
<dbReference type="InterPro" id="IPR000515">
    <property type="entry name" value="MetI-like"/>
</dbReference>
<evidence type="ECO:0000313" key="9">
    <source>
        <dbReference type="EMBL" id="MFD1521438.1"/>
    </source>
</evidence>
<protein>
    <submittedName>
        <fullName evidence="9">ABC transporter permease</fullName>
    </submittedName>
</protein>
<evidence type="ECO:0000256" key="3">
    <source>
        <dbReference type="ARBA" id="ARBA00022475"/>
    </source>
</evidence>
<dbReference type="PANTHER" id="PTHR43386">
    <property type="entry name" value="OLIGOPEPTIDE TRANSPORT SYSTEM PERMEASE PROTEIN APPC"/>
    <property type="match status" value="1"/>
</dbReference>
<proteinExistence type="inferred from homology"/>
<evidence type="ECO:0000256" key="5">
    <source>
        <dbReference type="ARBA" id="ARBA00022989"/>
    </source>
</evidence>
<dbReference type="CDD" id="cd06261">
    <property type="entry name" value="TM_PBP2"/>
    <property type="match status" value="1"/>
</dbReference>
<feature type="non-terminal residue" evidence="9">
    <location>
        <position position="286"/>
    </location>
</feature>
<keyword evidence="6 7" id="KW-0472">Membrane</keyword>
<feature type="transmembrane region" description="Helical" evidence="7">
    <location>
        <begin position="134"/>
        <end position="154"/>
    </location>
</feature>
<dbReference type="PROSITE" id="PS50928">
    <property type="entry name" value="ABC_TM1"/>
    <property type="match status" value="1"/>
</dbReference>
<feature type="transmembrane region" description="Helical" evidence="7">
    <location>
        <begin position="216"/>
        <end position="241"/>
    </location>
</feature>
<evidence type="ECO:0000256" key="2">
    <source>
        <dbReference type="ARBA" id="ARBA00022448"/>
    </source>
</evidence>
<evidence type="ECO:0000256" key="7">
    <source>
        <dbReference type="RuleBase" id="RU363032"/>
    </source>
</evidence>
<dbReference type="SUPFAM" id="SSF161098">
    <property type="entry name" value="MetI-like"/>
    <property type="match status" value="1"/>
</dbReference>
<dbReference type="RefSeq" id="WP_379659253.1">
    <property type="nucleotide sequence ID" value="NZ_JBHUCO010000034.1"/>
</dbReference>
<dbReference type="EMBL" id="JBHUCO010000034">
    <property type="protein sequence ID" value="MFD1521438.1"/>
    <property type="molecule type" value="Genomic_DNA"/>
</dbReference>
<gene>
    <name evidence="9" type="ORF">ACFSJD_28330</name>
</gene>
<evidence type="ECO:0000313" key="10">
    <source>
        <dbReference type="Proteomes" id="UP001597114"/>
    </source>
</evidence>
<dbReference type="InterPro" id="IPR050366">
    <property type="entry name" value="BP-dependent_transpt_permease"/>
</dbReference>
<organism evidence="9 10">
    <name type="scientific">Pseudonocardia yunnanensis</name>
    <dbReference type="NCBI Taxonomy" id="58107"/>
    <lineage>
        <taxon>Bacteria</taxon>
        <taxon>Bacillati</taxon>
        <taxon>Actinomycetota</taxon>
        <taxon>Actinomycetes</taxon>
        <taxon>Pseudonocardiales</taxon>
        <taxon>Pseudonocardiaceae</taxon>
        <taxon>Pseudonocardia</taxon>
    </lineage>
</organism>
<keyword evidence="5 7" id="KW-1133">Transmembrane helix</keyword>
<keyword evidence="4 7" id="KW-0812">Transmembrane</keyword>
<evidence type="ECO:0000256" key="4">
    <source>
        <dbReference type="ARBA" id="ARBA00022692"/>
    </source>
</evidence>
<feature type="domain" description="ABC transmembrane type-1" evidence="8">
    <location>
        <begin position="95"/>
        <end position="286"/>
    </location>
</feature>